<keyword evidence="5 16" id="KW-0540">Nuclease</keyword>
<evidence type="ECO:0000256" key="11">
    <source>
        <dbReference type="ARBA" id="ARBA00022840"/>
    </source>
</evidence>
<keyword evidence="8 16" id="KW-0378">Hydrolase</keyword>
<dbReference type="PATRIC" id="fig|1423760.3.peg.36"/>
<name>A0A0R1UHL2_9LACO</name>
<keyword evidence="10 16" id="KW-0269">Exonuclease</keyword>
<dbReference type="GO" id="GO:0004386">
    <property type="term" value="F:helicase activity"/>
    <property type="evidence" value="ECO:0007669"/>
    <property type="project" value="UniProtKB-KW"/>
</dbReference>
<proteinExistence type="inferred from homology"/>
<evidence type="ECO:0000256" key="13">
    <source>
        <dbReference type="ARBA" id="ARBA00023014"/>
    </source>
</evidence>
<evidence type="ECO:0000256" key="15">
    <source>
        <dbReference type="ARBA" id="ARBA00023211"/>
    </source>
</evidence>
<dbReference type="Pfam" id="PF01930">
    <property type="entry name" value="Cas_Cas4"/>
    <property type="match status" value="1"/>
</dbReference>
<dbReference type="GO" id="GO:0046872">
    <property type="term" value="F:metal ion binding"/>
    <property type="evidence" value="ECO:0007669"/>
    <property type="project" value="UniProtKB-KW"/>
</dbReference>
<comment type="function">
    <text evidence="16">CRISPR (clustered regularly interspaced short palindromic repeat) is an adaptive immune system that provides protection against mobile genetic elements (viruses, transposable elements and conjugative plasmids). CRISPR clusters contain sequences complementary to antecedent mobile elements and target invading nucleic acids. CRISPR clusters are transcribed and processed into CRISPR RNA (crRNA).</text>
</comment>
<dbReference type="GO" id="GO:0051607">
    <property type="term" value="P:defense response to virus"/>
    <property type="evidence" value="ECO:0007669"/>
    <property type="project" value="UniProtKB-KW"/>
</dbReference>
<evidence type="ECO:0000256" key="6">
    <source>
        <dbReference type="ARBA" id="ARBA00022723"/>
    </source>
</evidence>
<dbReference type="GO" id="GO:0004527">
    <property type="term" value="F:exonuclease activity"/>
    <property type="evidence" value="ECO:0007669"/>
    <property type="project" value="UniProtKB-KW"/>
</dbReference>
<keyword evidence="13 16" id="KW-0411">Iron-sulfur</keyword>
<keyword evidence="14 16" id="KW-0051">Antiviral defense</keyword>
<dbReference type="GO" id="GO:0005524">
    <property type="term" value="F:ATP binding"/>
    <property type="evidence" value="ECO:0007669"/>
    <property type="project" value="UniProtKB-KW"/>
</dbReference>
<evidence type="ECO:0000313" key="19">
    <source>
        <dbReference type="Proteomes" id="UP000050816"/>
    </source>
</evidence>
<evidence type="ECO:0000256" key="7">
    <source>
        <dbReference type="ARBA" id="ARBA00022741"/>
    </source>
</evidence>
<keyword evidence="15 16" id="KW-0464">Manganese</keyword>
<comment type="caution">
    <text evidence="18">The sequence shown here is derived from an EMBL/GenBank/DDBJ whole genome shotgun (WGS) entry which is preliminary data.</text>
</comment>
<comment type="cofactor">
    <cofactor evidence="16">
        <name>iron-sulfur cluster</name>
        <dbReference type="ChEBI" id="CHEBI:30408"/>
    </cofactor>
</comment>
<dbReference type="InterPro" id="IPR011604">
    <property type="entry name" value="PDDEXK-like_dom_sf"/>
</dbReference>
<evidence type="ECO:0000313" key="18">
    <source>
        <dbReference type="EMBL" id="KRL88827.1"/>
    </source>
</evidence>
<accession>A0A0R1UHL2</accession>
<evidence type="ECO:0000259" key="17">
    <source>
        <dbReference type="Pfam" id="PF01930"/>
    </source>
</evidence>
<reference evidence="18 19" key="1">
    <citation type="journal article" date="2015" name="Genome Announc.">
        <title>Expanding the biotechnology potential of lactobacilli through comparative genomics of 213 strains and associated genera.</title>
        <authorList>
            <person name="Sun Z."/>
            <person name="Harris H.M."/>
            <person name="McCann A."/>
            <person name="Guo C."/>
            <person name="Argimon S."/>
            <person name="Zhang W."/>
            <person name="Yang X."/>
            <person name="Jeffery I.B."/>
            <person name="Cooney J.C."/>
            <person name="Kagawa T.F."/>
            <person name="Liu W."/>
            <person name="Song Y."/>
            <person name="Salvetti E."/>
            <person name="Wrobel A."/>
            <person name="Rasinkangas P."/>
            <person name="Parkhill J."/>
            <person name="Rea M.C."/>
            <person name="O'Sullivan O."/>
            <person name="Ritari J."/>
            <person name="Douillard F.P."/>
            <person name="Paul Ross R."/>
            <person name="Yang R."/>
            <person name="Briner A.E."/>
            <person name="Felis G.E."/>
            <person name="de Vos W.M."/>
            <person name="Barrangou R."/>
            <person name="Klaenhammer T.R."/>
            <person name="Caufield P.W."/>
            <person name="Cui Y."/>
            <person name="Zhang H."/>
            <person name="O'Toole P.W."/>
        </authorList>
    </citation>
    <scope>NUCLEOTIDE SEQUENCE [LARGE SCALE GENOMIC DNA]</scope>
    <source>
        <strain evidence="18 19">DSM 15946</strain>
    </source>
</reference>
<evidence type="ECO:0000256" key="16">
    <source>
        <dbReference type="RuleBase" id="RU365022"/>
    </source>
</evidence>
<dbReference type="Proteomes" id="UP000050816">
    <property type="component" value="Unassembled WGS sequence"/>
</dbReference>
<gene>
    <name evidence="18" type="ORF">FC43_GL000033</name>
</gene>
<keyword evidence="11" id="KW-0067">ATP-binding</keyword>
<dbReference type="PANTHER" id="PTHR36531">
    <property type="entry name" value="CRISPR-ASSOCIATED EXONUCLEASE CAS4"/>
    <property type="match status" value="1"/>
</dbReference>
<dbReference type="NCBIfam" id="TIGR00372">
    <property type="entry name" value="cas4"/>
    <property type="match status" value="1"/>
</dbReference>
<keyword evidence="9" id="KW-0347">Helicase</keyword>
<keyword evidence="7" id="KW-0547">Nucleotide-binding</keyword>
<dbReference type="Gene3D" id="3.90.320.10">
    <property type="match status" value="1"/>
</dbReference>
<evidence type="ECO:0000256" key="9">
    <source>
        <dbReference type="ARBA" id="ARBA00022806"/>
    </source>
</evidence>
<dbReference type="GeneID" id="82933309"/>
<evidence type="ECO:0000256" key="1">
    <source>
        <dbReference type="ARBA" id="ARBA00001966"/>
    </source>
</evidence>
<dbReference type="EC" id="3.1.12.1" evidence="3 16"/>
<dbReference type="AlphaFoldDB" id="A0A0R1UHL2"/>
<evidence type="ECO:0000256" key="14">
    <source>
        <dbReference type="ARBA" id="ARBA00023118"/>
    </source>
</evidence>
<dbReference type="GO" id="GO:0051536">
    <property type="term" value="F:iron-sulfur cluster binding"/>
    <property type="evidence" value="ECO:0007669"/>
    <property type="project" value="UniProtKB-KW"/>
</dbReference>
<keyword evidence="12 16" id="KW-0408">Iron</keyword>
<dbReference type="InterPro" id="IPR051827">
    <property type="entry name" value="Cas4_exonuclease"/>
</dbReference>
<dbReference type="InterPro" id="IPR013343">
    <property type="entry name" value="CRISPR-assoc_prot_Cas4"/>
</dbReference>
<evidence type="ECO:0000256" key="10">
    <source>
        <dbReference type="ARBA" id="ARBA00022839"/>
    </source>
</evidence>
<evidence type="ECO:0000256" key="2">
    <source>
        <dbReference type="ARBA" id="ARBA00009189"/>
    </source>
</evidence>
<evidence type="ECO:0000256" key="8">
    <source>
        <dbReference type="ARBA" id="ARBA00022801"/>
    </source>
</evidence>
<organism evidence="18 19">
    <name type="scientific">Limosilactobacillus ingluviei DSM 15946</name>
    <dbReference type="NCBI Taxonomy" id="1423760"/>
    <lineage>
        <taxon>Bacteria</taxon>
        <taxon>Bacillati</taxon>
        <taxon>Bacillota</taxon>
        <taxon>Bacilli</taxon>
        <taxon>Lactobacillales</taxon>
        <taxon>Lactobacillaceae</taxon>
        <taxon>Limosilactobacillus</taxon>
    </lineage>
</organism>
<keyword evidence="6 16" id="KW-0479">Metal-binding</keyword>
<feature type="domain" description="DUF83" evidence="17">
    <location>
        <begin position="102"/>
        <end position="199"/>
    </location>
</feature>
<dbReference type="RefSeq" id="WP_019205533.1">
    <property type="nucleotide sequence ID" value="NZ_AZFK01000063.1"/>
</dbReference>
<evidence type="ECO:0000256" key="5">
    <source>
        <dbReference type="ARBA" id="ARBA00022722"/>
    </source>
</evidence>
<protein>
    <recommendedName>
        <fullName evidence="4 16">CRISPR-associated exonuclease Cas4</fullName>
        <ecNumber evidence="3 16">3.1.12.1</ecNumber>
    </recommendedName>
</protein>
<comment type="cofactor">
    <cofactor evidence="1">
        <name>[4Fe-4S] cluster</name>
        <dbReference type="ChEBI" id="CHEBI:49883"/>
    </cofactor>
</comment>
<comment type="similarity">
    <text evidence="2 16">Belongs to the CRISPR-associated exonuclease Cas4 family.</text>
</comment>
<dbReference type="EMBL" id="AZFK01000063">
    <property type="protein sequence ID" value="KRL88827.1"/>
    <property type="molecule type" value="Genomic_DNA"/>
</dbReference>
<evidence type="ECO:0000256" key="3">
    <source>
        <dbReference type="ARBA" id="ARBA00012768"/>
    </source>
</evidence>
<sequence length="218" mass="25325">MEYAEDDFLWVSGIQHFVFCRRQWALIQNEAQWQDNELTLAGQALHQKADQPELKESRGNKLIVRAMPIHSRELGLVGICDVVEMIKDPAGTTLHGHAGKYRPVPVEYKHGQPKADLSDKLQLLAEAWCLEEMLGIKIASGELYYLKTKRREHVTFDEPLRDRLKGVCNEMHQLWQRRYVPRVKVNARCNRCSLKDICLPEMLKRESVATYLKRMLAE</sequence>
<evidence type="ECO:0000256" key="4">
    <source>
        <dbReference type="ARBA" id="ARBA00020049"/>
    </source>
</evidence>
<dbReference type="InterPro" id="IPR022765">
    <property type="entry name" value="Dna2/Cas4_DUF83"/>
</dbReference>
<comment type="cofactor">
    <cofactor evidence="16">
        <name>Mg(2+)</name>
        <dbReference type="ChEBI" id="CHEBI:18420"/>
    </cofactor>
    <cofactor evidence="16">
        <name>Mn(2+)</name>
        <dbReference type="ChEBI" id="CHEBI:29035"/>
    </cofactor>
    <text evidence="16">Mg(2+) or Mn(2+) required for ssDNA cleavage activity.</text>
</comment>
<dbReference type="PANTHER" id="PTHR36531:SF6">
    <property type="entry name" value="DNA REPLICATION ATP-DEPENDENT HELICASE_NUCLEASE DNA2"/>
    <property type="match status" value="1"/>
</dbReference>
<evidence type="ECO:0000256" key="12">
    <source>
        <dbReference type="ARBA" id="ARBA00023004"/>
    </source>
</evidence>